<dbReference type="EMBL" id="HBUF01652277">
    <property type="protein sequence ID" value="CAG6787175.1"/>
    <property type="molecule type" value="Transcribed_RNA"/>
</dbReference>
<proteinExistence type="predicted"/>
<accession>A0A8D9BKW9</accession>
<protein>
    <submittedName>
        <fullName evidence="1">Uncharacterized protein</fullName>
    </submittedName>
</protein>
<dbReference type="AlphaFoldDB" id="A0A8D9BKW9"/>
<name>A0A8D9BKW9_9HEMI</name>
<sequence>MLPVYLQASSICFLSFGLLDSFALREIFCIYLSSTGLALHRVGGCELTSSAEEIPNSFHKGFQHFGGSLDLGMIWVTRCSVEIWISVKSFRSGCLCPSLHFSTECGCSLHRHLLLKHFLWKRQITMRPSCLDASTWSRDQLGYLCASLKDR</sequence>
<organism evidence="1">
    <name type="scientific">Cacopsylla melanoneura</name>
    <dbReference type="NCBI Taxonomy" id="428564"/>
    <lineage>
        <taxon>Eukaryota</taxon>
        <taxon>Metazoa</taxon>
        <taxon>Ecdysozoa</taxon>
        <taxon>Arthropoda</taxon>
        <taxon>Hexapoda</taxon>
        <taxon>Insecta</taxon>
        <taxon>Pterygota</taxon>
        <taxon>Neoptera</taxon>
        <taxon>Paraneoptera</taxon>
        <taxon>Hemiptera</taxon>
        <taxon>Sternorrhyncha</taxon>
        <taxon>Psylloidea</taxon>
        <taxon>Psyllidae</taxon>
        <taxon>Psyllinae</taxon>
        <taxon>Cacopsylla</taxon>
    </lineage>
</organism>
<evidence type="ECO:0000313" key="1">
    <source>
        <dbReference type="EMBL" id="CAG6787175.1"/>
    </source>
</evidence>
<reference evidence="1" key="1">
    <citation type="submission" date="2021-05" db="EMBL/GenBank/DDBJ databases">
        <authorList>
            <person name="Alioto T."/>
            <person name="Alioto T."/>
            <person name="Gomez Garrido J."/>
        </authorList>
    </citation>
    <scope>NUCLEOTIDE SEQUENCE</scope>
</reference>